<reference evidence="3 4" key="1">
    <citation type="submission" date="2015-09" db="EMBL/GenBank/DDBJ databases">
        <title>Draft Genome Sequence of Pseudoalteromonas lipolytica UCD-48B.</title>
        <authorList>
            <person name="Krusor M."/>
            <person name="Coil D.A."/>
            <person name="Lang J.M."/>
            <person name="Eisen J.A."/>
            <person name="Alexiev A."/>
        </authorList>
    </citation>
    <scope>NUCLEOTIDE SEQUENCE [LARGE SCALE GENOMIC DNA]</scope>
    <source>
        <strain evidence="3 4">UCD-48B</strain>
    </source>
</reference>
<dbReference type="AlphaFoldDB" id="A0A0P7E2B5"/>
<keyword evidence="1" id="KW-0378">Hydrolase</keyword>
<dbReference type="Gene3D" id="2.40.70.10">
    <property type="entry name" value="Acid Proteases"/>
    <property type="match status" value="1"/>
</dbReference>
<dbReference type="InterPro" id="IPR001969">
    <property type="entry name" value="Aspartic_peptidase_AS"/>
</dbReference>
<dbReference type="InterPro" id="IPR001995">
    <property type="entry name" value="Peptidase_A2_cat"/>
</dbReference>
<dbReference type="RefSeq" id="WP_054554654.1">
    <property type="nucleotide sequence ID" value="NZ_LJTC01000016.1"/>
</dbReference>
<dbReference type="NCBIfam" id="TIGR02281">
    <property type="entry name" value="clan_AA_DTGA"/>
    <property type="match status" value="1"/>
</dbReference>
<dbReference type="Gene3D" id="1.25.40.10">
    <property type="entry name" value="Tetratricopeptide repeat domain"/>
    <property type="match status" value="1"/>
</dbReference>
<organism evidence="3 4">
    <name type="scientific">Pseudoalteromonas lipolytica</name>
    <dbReference type="NCBI Taxonomy" id="570156"/>
    <lineage>
        <taxon>Bacteria</taxon>
        <taxon>Pseudomonadati</taxon>
        <taxon>Pseudomonadota</taxon>
        <taxon>Gammaproteobacteria</taxon>
        <taxon>Alteromonadales</taxon>
        <taxon>Pseudoalteromonadaceae</taxon>
        <taxon>Pseudoalteromonas</taxon>
    </lineage>
</organism>
<dbReference type="PROSITE" id="PS00141">
    <property type="entry name" value="ASP_PROTEASE"/>
    <property type="match status" value="1"/>
</dbReference>
<sequence>MNAFLKLILLCSLSLNGYFIWQLFNPAKPLEIETVAPAPKVQKGTTLPAHFQQAVALFSNQLFDKAVAEYTQLLMNEPRYARQLKQIWQQQLKTWLSHQKFTLSEQFLTAFLNSHPYDVTMLELEAKRLIAQGDTQQGIINLLALSNQLDSNDKQQLNKQIDELSTTYIDELIATQQWQALLNISQQWLDYAPGNAHYLYNNALASYHLEDYVASQITLDQLPEDHDYKQQAEQLHQLIQQALAGVEIIKLTARGSHYLVNSIINDDIETELMIDTGASFTVINQTLLNSLNTPANYLGTLQVNTANGIVEAQRYQLESFQVGQQRIRNFEVLVIENHVGYGLLGMNFLENFKFNINQQVNELELIKNNF</sequence>
<dbReference type="Proteomes" id="UP000050378">
    <property type="component" value="Unassembled WGS sequence"/>
</dbReference>
<dbReference type="SUPFAM" id="SSF48452">
    <property type="entry name" value="TPR-like"/>
    <property type="match status" value="1"/>
</dbReference>
<evidence type="ECO:0000256" key="1">
    <source>
        <dbReference type="ARBA" id="ARBA00022801"/>
    </source>
</evidence>
<dbReference type="SUPFAM" id="SSF50630">
    <property type="entry name" value="Acid proteases"/>
    <property type="match status" value="1"/>
</dbReference>
<dbReference type="Pfam" id="PF13975">
    <property type="entry name" value="gag-asp_proteas"/>
    <property type="match status" value="1"/>
</dbReference>
<dbReference type="InterPro" id="IPR011990">
    <property type="entry name" value="TPR-like_helical_dom_sf"/>
</dbReference>
<gene>
    <name evidence="3" type="ORF">AOG27_19445</name>
</gene>
<dbReference type="PROSITE" id="PS50175">
    <property type="entry name" value="ASP_PROT_RETROV"/>
    <property type="match status" value="1"/>
</dbReference>
<dbReference type="InterPro" id="IPR034122">
    <property type="entry name" value="Retropepsin-like_bacterial"/>
</dbReference>
<dbReference type="GO" id="GO:0004190">
    <property type="term" value="F:aspartic-type endopeptidase activity"/>
    <property type="evidence" value="ECO:0007669"/>
    <property type="project" value="InterPro"/>
</dbReference>
<dbReference type="OrthoDB" id="5697241at2"/>
<dbReference type="InterPro" id="IPR021109">
    <property type="entry name" value="Peptidase_aspartic_dom_sf"/>
</dbReference>
<dbReference type="STRING" id="570156.AOG27_19445"/>
<evidence type="ECO:0000259" key="2">
    <source>
        <dbReference type="PROSITE" id="PS50175"/>
    </source>
</evidence>
<evidence type="ECO:0000313" key="3">
    <source>
        <dbReference type="EMBL" id="KPM79698.1"/>
    </source>
</evidence>
<feature type="domain" description="Peptidase A2" evidence="2">
    <location>
        <begin position="270"/>
        <end position="348"/>
    </location>
</feature>
<name>A0A0P7E2B5_9GAMM</name>
<evidence type="ECO:0000313" key="4">
    <source>
        <dbReference type="Proteomes" id="UP000050378"/>
    </source>
</evidence>
<comment type="caution">
    <text evidence="3">The sequence shown here is derived from an EMBL/GenBank/DDBJ whole genome shotgun (WGS) entry which is preliminary data.</text>
</comment>
<dbReference type="CDD" id="cd05483">
    <property type="entry name" value="retropepsin_like_bacteria"/>
    <property type="match status" value="1"/>
</dbReference>
<dbReference type="GO" id="GO:0006508">
    <property type="term" value="P:proteolysis"/>
    <property type="evidence" value="ECO:0007669"/>
    <property type="project" value="InterPro"/>
</dbReference>
<accession>A0A0P7E2B5</accession>
<protein>
    <recommendedName>
        <fullName evidence="2">Peptidase A2 domain-containing protein</fullName>
    </recommendedName>
</protein>
<dbReference type="PATRIC" id="fig|570156.3.peg.1815"/>
<dbReference type="EMBL" id="LJTC01000016">
    <property type="protein sequence ID" value="KPM79698.1"/>
    <property type="molecule type" value="Genomic_DNA"/>
</dbReference>
<proteinExistence type="predicted"/>
<dbReference type="InterPro" id="IPR011969">
    <property type="entry name" value="Clan_AA_Asp_peptidase_C"/>
</dbReference>